<dbReference type="InterPro" id="IPR007541">
    <property type="entry name" value="Uncharacterised_BSP"/>
</dbReference>
<proteinExistence type="predicted"/>
<feature type="chain" id="PRO_5021786619" evidence="1">
    <location>
        <begin position="24"/>
        <end position="224"/>
    </location>
</feature>
<keyword evidence="3" id="KW-1185">Reference proteome</keyword>
<dbReference type="Pfam" id="PF04450">
    <property type="entry name" value="BSP"/>
    <property type="match status" value="1"/>
</dbReference>
<dbReference type="EMBL" id="FXTN01000008">
    <property type="protein sequence ID" value="SMO84789.1"/>
    <property type="molecule type" value="Genomic_DNA"/>
</dbReference>
<dbReference type="OrthoDB" id="211588at2"/>
<dbReference type="PANTHER" id="PTHR33321:SF12">
    <property type="entry name" value="PLANT BASIC SECRETORY PROTEIN (BSP) FAMILY PROTEIN"/>
    <property type="match status" value="1"/>
</dbReference>
<name>A0A521ELJ4_9SPHI</name>
<accession>A0A521ELJ4</accession>
<dbReference type="Proteomes" id="UP000320300">
    <property type="component" value="Unassembled WGS sequence"/>
</dbReference>
<sequence>MKKRNHLILACIGLALTGTQLHAQEVIKKGKYTLTYESNDQSFDPKLKEKLVATFFEVYPKLAKEYNPKTLKEVKFFIDTAYKGVAATSDGVIVFSPAYMSKHPGDIDVVTHEGMHIVQNYGRSVGPGWLTEGIADFVRYKFGIDNPGANWTLPALKPEHTYKNSYRITARFFVWMESKVKPEIIKTIDQQLRDHTYTADSWNKLTGKNLDELWAAYVQNPSIS</sequence>
<dbReference type="PANTHER" id="PTHR33321">
    <property type="match status" value="1"/>
</dbReference>
<evidence type="ECO:0000313" key="2">
    <source>
        <dbReference type="EMBL" id="SMO84789.1"/>
    </source>
</evidence>
<dbReference type="AlphaFoldDB" id="A0A521ELJ4"/>
<keyword evidence="1" id="KW-0732">Signal</keyword>
<reference evidence="2 3" key="1">
    <citation type="submission" date="2017-05" db="EMBL/GenBank/DDBJ databases">
        <authorList>
            <person name="Varghese N."/>
            <person name="Submissions S."/>
        </authorList>
    </citation>
    <scope>NUCLEOTIDE SEQUENCE [LARGE SCALE GENOMIC DNA]</scope>
    <source>
        <strain evidence="2 3">DSM 19036</strain>
    </source>
</reference>
<feature type="signal peptide" evidence="1">
    <location>
        <begin position="1"/>
        <end position="23"/>
    </location>
</feature>
<gene>
    <name evidence="2" type="ORF">SAMN06265348_108275</name>
</gene>
<evidence type="ECO:0000256" key="1">
    <source>
        <dbReference type="SAM" id="SignalP"/>
    </source>
</evidence>
<protein>
    <submittedName>
        <fullName evidence="2">Peptidase</fullName>
    </submittedName>
</protein>
<organism evidence="2 3">
    <name type="scientific">Pedobacter westerhofensis</name>
    <dbReference type="NCBI Taxonomy" id="425512"/>
    <lineage>
        <taxon>Bacteria</taxon>
        <taxon>Pseudomonadati</taxon>
        <taxon>Bacteroidota</taxon>
        <taxon>Sphingobacteriia</taxon>
        <taxon>Sphingobacteriales</taxon>
        <taxon>Sphingobacteriaceae</taxon>
        <taxon>Pedobacter</taxon>
    </lineage>
</organism>
<dbReference type="RefSeq" id="WP_142529405.1">
    <property type="nucleotide sequence ID" value="NZ_CBCSJO010000008.1"/>
</dbReference>
<evidence type="ECO:0000313" key="3">
    <source>
        <dbReference type="Proteomes" id="UP000320300"/>
    </source>
</evidence>